<organism evidence="3 4">
    <name type="scientific">Micromonospora matsumotoense</name>
    <dbReference type="NCBI Taxonomy" id="121616"/>
    <lineage>
        <taxon>Bacteria</taxon>
        <taxon>Bacillati</taxon>
        <taxon>Actinomycetota</taxon>
        <taxon>Actinomycetes</taxon>
        <taxon>Micromonosporales</taxon>
        <taxon>Micromonosporaceae</taxon>
        <taxon>Micromonospora</taxon>
    </lineage>
</organism>
<protein>
    <submittedName>
        <fullName evidence="3">D-alanyl-D-alanine carboxypeptidase</fullName>
    </submittedName>
</protein>
<dbReference type="SUPFAM" id="SSF56601">
    <property type="entry name" value="beta-lactamase/transpeptidase-like"/>
    <property type="match status" value="1"/>
</dbReference>
<dbReference type="PANTHER" id="PTHR46825">
    <property type="entry name" value="D-ALANYL-D-ALANINE-CARBOXYPEPTIDASE/ENDOPEPTIDASE AMPH"/>
    <property type="match status" value="1"/>
</dbReference>
<evidence type="ECO:0000259" key="2">
    <source>
        <dbReference type="Pfam" id="PF00144"/>
    </source>
</evidence>
<dbReference type="PANTHER" id="PTHR46825:SF7">
    <property type="entry name" value="D-ALANYL-D-ALANINE CARBOXYPEPTIDASE"/>
    <property type="match status" value="1"/>
</dbReference>
<accession>A0A1C5AX71</accession>
<dbReference type="AlphaFoldDB" id="A0A1C5AX71"/>
<name>A0A1C5AX71_9ACTN</name>
<keyword evidence="3" id="KW-0378">Hydrolase</keyword>
<dbReference type="Pfam" id="PF00144">
    <property type="entry name" value="Beta-lactamase"/>
    <property type="match status" value="1"/>
</dbReference>
<feature type="chain" id="PRO_5008711661" evidence="1">
    <location>
        <begin position="39"/>
        <end position="400"/>
    </location>
</feature>
<dbReference type="Gene3D" id="3.40.710.10">
    <property type="entry name" value="DD-peptidase/beta-lactamase superfamily"/>
    <property type="match status" value="1"/>
</dbReference>
<feature type="signal peptide" evidence="1">
    <location>
        <begin position="1"/>
        <end position="38"/>
    </location>
</feature>
<evidence type="ECO:0000313" key="4">
    <source>
        <dbReference type="Proteomes" id="UP000198797"/>
    </source>
</evidence>
<dbReference type="InterPro" id="IPR012338">
    <property type="entry name" value="Beta-lactam/transpept-like"/>
</dbReference>
<keyword evidence="3" id="KW-0645">Protease</keyword>
<dbReference type="GO" id="GO:0004180">
    <property type="term" value="F:carboxypeptidase activity"/>
    <property type="evidence" value="ECO:0007669"/>
    <property type="project" value="UniProtKB-KW"/>
</dbReference>
<keyword evidence="3" id="KW-0121">Carboxypeptidase</keyword>
<reference evidence="4" key="1">
    <citation type="submission" date="2016-06" db="EMBL/GenBank/DDBJ databases">
        <authorList>
            <person name="Varghese N."/>
            <person name="Submissions Spin"/>
        </authorList>
    </citation>
    <scope>NUCLEOTIDE SEQUENCE [LARGE SCALE GENOMIC DNA]</scope>
    <source>
        <strain evidence="4">DSM 44100</strain>
    </source>
</reference>
<dbReference type="OrthoDB" id="3174977at2"/>
<feature type="domain" description="Beta-lactamase-related" evidence="2">
    <location>
        <begin position="53"/>
        <end position="379"/>
    </location>
</feature>
<dbReference type="STRING" id="121616.GA0070216_13821"/>
<dbReference type="RefSeq" id="WP_091254756.1">
    <property type="nucleotide sequence ID" value="NZ_FMCU01000038.1"/>
</dbReference>
<dbReference type="InterPro" id="IPR006311">
    <property type="entry name" value="TAT_signal"/>
</dbReference>
<dbReference type="InterPro" id="IPR001466">
    <property type="entry name" value="Beta-lactam-related"/>
</dbReference>
<dbReference type="EMBL" id="FMCU01000038">
    <property type="protein sequence ID" value="SCF49818.1"/>
    <property type="molecule type" value="Genomic_DNA"/>
</dbReference>
<dbReference type="InterPro" id="IPR050491">
    <property type="entry name" value="AmpC-like"/>
</dbReference>
<proteinExistence type="predicted"/>
<keyword evidence="4" id="KW-1185">Reference proteome</keyword>
<evidence type="ECO:0000256" key="1">
    <source>
        <dbReference type="SAM" id="SignalP"/>
    </source>
</evidence>
<gene>
    <name evidence="3" type="ORF">GA0070216_13821</name>
</gene>
<dbReference type="Proteomes" id="UP000198797">
    <property type="component" value="Unassembled WGS sequence"/>
</dbReference>
<dbReference type="PROSITE" id="PS51318">
    <property type="entry name" value="TAT"/>
    <property type="match status" value="1"/>
</dbReference>
<evidence type="ECO:0000313" key="3">
    <source>
        <dbReference type="EMBL" id="SCF49818.1"/>
    </source>
</evidence>
<keyword evidence="1" id="KW-0732">Signal</keyword>
<sequence length="400" mass="42637">MPRTVRRSTSSRRTVRGVAGVLAAVVAGTALTGPSAFAGTGTGGHAGPKDAVQRQLDRLVGEGGFPGALASVRGADGRVRDYTAGTGDLRTHRPVPRDGQVRIGSNTKTFTAVVVLQLVGEGRIDLDAPVERYLPGVVRGHGNDGRKITVRHLLQQTSGLPDYDDVLFTRAEDLVDKSHSYHEPRRLVDAALTGAPHFAPGTTWEYSNTNYVLAGLIVERVTERPIGEEITNRVITPLGLRHTYWPEVGEQRLRGIHPHGYVAVAPGAPWVDVTDMDPSLGWAAGQLVSTPDELRTFFEALLAGKLLRPAQQAAMTKTVPAPGFEPAGGFEYGLGVARHELPCGGYAWGHGGDIQGFETRNLVTRDGRAAVVAVTGLPTSEQMLTKVNGSVDAALCDTDR</sequence>